<name>A0A6J7X6N8_9CAUD</name>
<gene>
    <name evidence="1" type="ORF">UFOVP760_58</name>
</gene>
<accession>A0A6J7X6N8</accession>
<sequence>MPITFKTFIEKTNLQPNELKVGDNVEDCNKECKHYKSKGIVTKVSKIKGKKDNIVGNKIEYKCDQDGKTWDKGDKLEKTEIQLRKK</sequence>
<dbReference type="EMBL" id="LR798360">
    <property type="protein sequence ID" value="CAB5226279.1"/>
    <property type="molecule type" value="Genomic_DNA"/>
</dbReference>
<organism evidence="1">
    <name type="scientific">uncultured Caudovirales phage</name>
    <dbReference type="NCBI Taxonomy" id="2100421"/>
    <lineage>
        <taxon>Viruses</taxon>
        <taxon>Duplodnaviria</taxon>
        <taxon>Heunggongvirae</taxon>
        <taxon>Uroviricota</taxon>
        <taxon>Caudoviricetes</taxon>
        <taxon>Peduoviridae</taxon>
        <taxon>Maltschvirus</taxon>
        <taxon>Maltschvirus maltsch</taxon>
    </lineage>
</organism>
<proteinExistence type="predicted"/>
<protein>
    <submittedName>
        <fullName evidence="1">Uncharacterized protein</fullName>
    </submittedName>
</protein>
<reference evidence="1" key="1">
    <citation type="submission" date="2020-05" db="EMBL/GenBank/DDBJ databases">
        <authorList>
            <person name="Chiriac C."/>
            <person name="Salcher M."/>
            <person name="Ghai R."/>
            <person name="Kavagutti S V."/>
        </authorList>
    </citation>
    <scope>NUCLEOTIDE SEQUENCE</scope>
</reference>
<evidence type="ECO:0000313" key="1">
    <source>
        <dbReference type="EMBL" id="CAB5226279.1"/>
    </source>
</evidence>